<organism evidence="2 3">
    <name type="scientific">Aquilegia coerulea</name>
    <name type="common">Rocky mountain columbine</name>
    <dbReference type="NCBI Taxonomy" id="218851"/>
    <lineage>
        <taxon>Eukaryota</taxon>
        <taxon>Viridiplantae</taxon>
        <taxon>Streptophyta</taxon>
        <taxon>Embryophyta</taxon>
        <taxon>Tracheophyta</taxon>
        <taxon>Spermatophyta</taxon>
        <taxon>Magnoliopsida</taxon>
        <taxon>Ranunculales</taxon>
        <taxon>Ranunculaceae</taxon>
        <taxon>Thalictroideae</taxon>
        <taxon>Aquilegia</taxon>
    </lineage>
</organism>
<dbReference type="PANTHER" id="PTHR34145:SF28">
    <property type="entry name" value="F-BOX DOMAIN-CONTAINING PROTEIN"/>
    <property type="match status" value="1"/>
</dbReference>
<dbReference type="InterPro" id="IPR036047">
    <property type="entry name" value="F-box-like_dom_sf"/>
</dbReference>
<dbReference type="Pfam" id="PF00646">
    <property type="entry name" value="F-box"/>
    <property type="match status" value="1"/>
</dbReference>
<dbReference type="Gene3D" id="3.80.10.10">
    <property type="entry name" value="Ribonuclease Inhibitor"/>
    <property type="match status" value="1"/>
</dbReference>
<dbReference type="InterPro" id="IPR006566">
    <property type="entry name" value="FBD"/>
</dbReference>
<dbReference type="InterPro" id="IPR001810">
    <property type="entry name" value="F-box_dom"/>
</dbReference>
<dbReference type="InterPro" id="IPR053772">
    <property type="entry name" value="At1g61320/At1g61330-like"/>
</dbReference>
<dbReference type="InterPro" id="IPR055411">
    <property type="entry name" value="LRR_FXL15/At3g58940/PEG3-like"/>
</dbReference>
<reference evidence="2 3" key="1">
    <citation type="submission" date="2017-09" db="EMBL/GenBank/DDBJ databases">
        <title>WGS assembly of Aquilegia coerulea Goldsmith.</title>
        <authorList>
            <person name="Hodges S."/>
            <person name="Kramer E."/>
            <person name="Nordborg M."/>
            <person name="Tomkins J."/>
            <person name="Borevitz J."/>
            <person name="Derieg N."/>
            <person name="Yan J."/>
            <person name="Mihaltcheva S."/>
            <person name="Hayes R.D."/>
            <person name="Rokhsar D."/>
        </authorList>
    </citation>
    <scope>NUCLEOTIDE SEQUENCE [LARGE SCALE GENOMIC DNA]</scope>
    <source>
        <strain evidence="3">cv. Goldsmith</strain>
    </source>
</reference>
<accession>A0A2G5E9N0</accession>
<dbReference type="SUPFAM" id="SSF81383">
    <property type="entry name" value="F-box domain"/>
    <property type="match status" value="1"/>
</dbReference>
<dbReference type="InParanoid" id="A0A2G5E9N0"/>
<dbReference type="Pfam" id="PF08387">
    <property type="entry name" value="FBD"/>
    <property type="match status" value="1"/>
</dbReference>
<protein>
    <recommendedName>
        <fullName evidence="1">FBD domain-containing protein</fullName>
    </recommendedName>
</protein>
<gene>
    <name evidence="2" type="ORF">AQUCO_01000385v1</name>
</gene>
<evidence type="ECO:0000259" key="1">
    <source>
        <dbReference type="SMART" id="SM00579"/>
    </source>
</evidence>
<feature type="domain" description="FBD" evidence="1">
    <location>
        <begin position="354"/>
        <end position="426"/>
    </location>
</feature>
<dbReference type="AlphaFoldDB" id="A0A2G5E9N0"/>
<dbReference type="InterPro" id="IPR053781">
    <property type="entry name" value="F-box_AtFBL13-like"/>
</dbReference>
<evidence type="ECO:0000313" key="2">
    <source>
        <dbReference type="EMBL" id="PIA52468.1"/>
    </source>
</evidence>
<dbReference type="OrthoDB" id="629734at2759"/>
<name>A0A2G5E9N0_AQUCA</name>
<dbReference type="Pfam" id="PF24758">
    <property type="entry name" value="LRR_At5g56370"/>
    <property type="match status" value="1"/>
</dbReference>
<dbReference type="SMART" id="SM00579">
    <property type="entry name" value="FBD"/>
    <property type="match status" value="1"/>
</dbReference>
<keyword evidence="3" id="KW-1185">Reference proteome</keyword>
<dbReference type="SUPFAM" id="SSF52047">
    <property type="entry name" value="RNI-like"/>
    <property type="match status" value="1"/>
</dbReference>
<dbReference type="EMBL" id="KZ305027">
    <property type="protein sequence ID" value="PIA52468.1"/>
    <property type="molecule type" value="Genomic_DNA"/>
</dbReference>
<dbReference type="STRING" id="218851.A0A2G5E9N0"/>
<evidence type="ECO:0000313" key="3">
    <source>
        <dbReference type="Proteomes" id="UP000230069"/>
    </source>
</evidence>
<proteinExistence type="predicted"/>
<sequence>MELRSSSQRKKRMYADRTKDFISELPQDIVECILLRLPIKETVRTSILSQKWRYKWTTLREIVFTEQSMVLANGKPTTNNFANIYHVLINHTGPIKKFGARFSLFKRINQFNLDLWVSLLKEKGIQEIILEFMKGKFCVAPSRLFSCERLTYLKLYGCMVKLPCPFSGLRSLNRLDLDCFDVTNAEFNRLLSGCSVLETLTLIDFDIDYLTFDIPSLRFLYVDGKFKSISFGSATHISWLRIRLLGNANGHLNQDNCCNLITILGCQTSIEKLVLQNHIMKFLSVGNIPTKFPTMFDCLKEISLTVNFKDLDEVSVVLCLLRSSPIFEHLKITVWLKRLGRQRNADDFWTAQNQIDSMDQLRFVCIDEFFGGESELQFIKYVLGKSPALEKMIIYPRKKVCSKGPKMFEQLRQYHRASVKAELVICS</sequence>
<dbReference type="PANTHER" id="PTHR34145">
    <property type="entry name" value="OS02G0105600 PROTEIN"/>
    <property type="match status" value="1"/>
</dbReference>
<dbReference type="InterPro" id="IPR032675">
    <property type="entry name" value="LRR_dom_sf"/>
</dbReference>
<dbReference type="CDD" id="cd22160">
    <property type="entry name" value="F-box_AtFBL13-like"/>
    <property type="match status" value="1"/>
</dbReference>
<dbReference type="Proteomes" id="UP000230069">
    <property type="component" value="Unassembled WGS sequence"/>
</dbReference>